<dbReference type="InterPro" id="IPR052711">
    <property type="entry name" value="Zinc_ADH-like"/>
</dbReference>
<dbReference type="Gene3D" id="3.40.50.720">
    <property type="entry name" value="NAD(P)-binding Rossmann-like Domain"/>
    <property type="match status" value="1"/>
</dbReference>
<reference evidence="3 4" key="1">
    <citation type="submission" date="2019-07" db="EMBL/GenBank/DDBJ databases">
        <title>The Draft Genome Sequence of Rhizobium tropici SARCC-755 Associated with Superior Nodulation on Pigeonpea (Cajanus cajan (L.) Millsp.).</title>
        <authorList>
            <person name="Bopape F.L."/>
            <person name="Hassen A.I."/>
            <person name="Swanevelder Z.H."/>
            <person name="Gwata E.T."/>
        </authorList>
    </citation>
    <scope>NUCLEOTIDE SEQUENCE [LARGE SCALE GENOMIC DNA]</scope>
    <source>
        <strain evidence="3 4">SARCC-755</strain>
    </source>
</reference>
<dbReference type="SMART" id="SM00829">
    <property type="entry name" value="PKS_ER"/>
    <property type="match status" value="1"/>
</dbReference>
<feature type="domain" description="Enoyl reductase (ER)" evidence="2">
    <location>
        <begin position="9"/>
        <end position="331"/>
    </location>
</feature>
<proteinExistence type="predicted"/>
<evidence type="ECO:0000256" key="1">
    <source>
        <dbReference type="SAM" id="MobiDB-lite"/>
    </source>
</evidence>
<dbReference type="AlphaFoldDB" id="A0A5B0WF13"/>
<comment type="caution">
    <text evidence="3">The sequence shown here is derived from an EMBL/GenBank/DDBJ whole genome shotgun (WGS) entry which is preliminary data.</text>
</comment>
<dbReference type="Pfam" id="PF00107">
    <property type="entry name" value="ADH_zinc_N"/>
    <property type="match status" value="1"/>
</dbReference>
<sequence length="335" mass="34794">MHAISLNGPSFDHLTRTEVPDPQPPGHAQALIRMHAASLNFIDLAVALGKYPGIDYPLIPVADGVGEVIAIGDGVSGFAIGDRVALHPKAIWFAGQGTAERAGVTRGVTLPGSLIEVATADAGSLVKIADHLSWEAAATTPIAATTAWNALVCADIGPGSTAVFLGTGGVSLLGLQLAKTRGARVIVTSSSDKKLEFARKLGADATINYSRSSDWDLQVLELTNGLGADLVLDTVGTDTFVRSLAATRYGGVIFTIGFVTGTNLQIDLMPIIVKALRVQGNNTGSAEDFGKAMKAIDAAQIAPVVAQTYSVNNVAEAYRAQSKGPLGKLAIRLDW</sequence>
<feature type="region of interest" description="Disordered" evidence="1">
    <location>
        <begin position="1"/>
        <end position="25"/>
    </location>
</feature>
<dbReference type="CDD" id="cd08276">
    <property type="entry name" value="MDR7"/>
    <property type="match status" value="1"/>
</dbReference>
<accession>A0A5B0WF13</accession>
<dbReference type="SUPFAM" id="SSF50129">
    <property type="entry name" value="GroES-like"/>
    <property type="match status" value="1"/>
</dbReference>
<gene>
    <name evidence="3" type="ORF">FP026_04925</name>
</gene>
<evidence type="ECO:0000313" key="3">
    <source>
        <dbReference type="EMBL" id="KAA1184895.1"/>
    </source>
</evidence>
<dbReference type="InterPro" id="IPR036291">
    <property type="entry name" value="NAD(P)-bd_dom_sf"/>
</dbReference>
<dbReference type="PANTHER" id="PTHR45033:SF2">
    <property type="entry name" value="ZINC-TYPE ALCOHOL DEHYDROGENASE-LIKE PROTEIN C1773.06C"/>
    <property type="match status" value="1"/>
</dbReference>
<dbReference type="GO" id="GO:0016491">
    <property type="term" value="F:oxidoreductase activity"/>
    <property type="evidence" value="ECO:0007669"/>
    <property type="project" value="InterPro"/>
</dbReference>
<protein>
    <submittedName>
        <fullName evidence="3">NAD(P)-dependent alcohol dehydrogenase</fullName>
    </submittedName>
</protein>
<dbReference type="InterPro" id="IPR011032">
    <property type="entry name" value="GroES-like_sf"/>
</dbReference>
<dbReference type="InterPro" id="IPR013154">
    <property type="entry name" value="ADH-like_N"/>
</dbReference>
<name>A0A5B0WF13_RHITR</name>
<dbReference type="EMBL" id="VNIP01000003">
    <property type="protein sequence ID" value="KAA1184895.1"/>
    <property type="molecule type" value="Genomic_DNA"/>
</dbReference>
<evidence type="ECO:0000259" key="2">
    <source>
        <dbReference type="SMART" id="SM00829"/>
    </source>
</evidence>
<dbReference type="InterPro" id="IPR020843">
    <property type="entry name" value="ER"/>
</dbReference>
<dbReference type="OrthoDB" id="9790818at2"/>
<dbReference type="SUPFAM" id="SSF51735">
    <property type="entry name" value="NAD(P)-binding Rossmann-fold domains"/>
    <property type="match status" value="1"/>
</dbReference>
<evidence type="ECO:0000313" key="4">
    <source>
        <dbReference type="Proteomes" id="UP000323608"/>
    </source>
</evidence>
<dbReference type="Gene3D" id="3.90.180.10">
    <property type="entry name" value="Medium-chain alcohol dehydrogenases, catalytic domain"/>
    <property type="match status" value="1"/>
</dbReference>
<dbReference type="PANTHER" id="PTHR45033">
    <property type="match status" value="1"/>
</dbReference>
<organism evidence="3 4">
    <name type="scientific">Rhizobium tropici</name>
    <dbReference type="NCBI Taxonomy" id="398"/>
    <lineage>
        <taxon>Bacteria</taxon>
        <taxon>Pseudomonadati</taxon>
        <taxon>Pseudomonadota</taxon>
        <taxon>Alphaproteobacteria</taxon>
        <taxon>Hyphomicrobiales</taxon>
        <taxon>Rhizobiaceae</taxon>
        <taxon>Rhizobium/Agrobacterium group</taxon>
        <taxon>Rhizobium</taxon>
    </lineage>
</organism>
<dbReference type="Pfam" id="PF08240">
    <property type="entry name" value="ADH_N"/>
    <property type="match status" value="1"/>
</dbReference>
<dbReference type="InterPro" id="IPR013149">
    <property type="entry name" value="ADH-like_C"/>
</dbReference>
<dbReference type="Proteomes" id="UP000323608">
    <property type="component" value="Unassembled WGS sequence"/>
</dbReference>